<organism evidence="2 3">
    <name type="scientific">Macrosiphum euphorbiae</name>
    <name type="common">potato aphid</name>
    <dbReference type="NCBI Taxonomy" id="13131"/>
    <lineage>
        <taxon>Eukaryota</taxon>
        <taxon>Metazoa</taxon>
        <taxon>Ecdysozoa</taxon>
        <taxon>Arthropoda</taxon>
        <taxon>Hexapoda</taxon>
        <taxon>Insecta</taxon>
        <taxon>Pterygota</taxon>
        <taxon>Neoptera</taxon>
        <taxon>Paraneoptera</taxon>
        <taxon>Hemiptera</taxon>
        <taxon>Sternorrhyncha</taxon>
        <taxon>Aphidomorpha</taxon>
        <taxon>Aphidoidea</taxon>
        <taxon>Aphididae</taxon>
        <taxon>Macrosiphini</taxon>
        <taxon>Macrosiphum</taxon>
    </lineage>
</organism>
<evidence type="ECO:0000313" key="2">
    <source>
        <dbReference type="EMBL" id="CAI6347696.1"/>
    </source>
</evidence>
<gene>
    <name evidence="2" type="ORF">MEUPH1_LOCUS4459</name>
</gene>
<dbReference type="EMBL" id="CARXXK010000001">
    <property type="protein sequence ID" value="CAI6347696.1"/>
    <property type="molecule type" value="Genomic_DNA"/>
</dbReference>
<evidence type="ECO:0000256" key="1">
    <source>
        <dbReference type="SAM" id="MobiDB-lite"/>
    </source>
</evidence>
<dbReference type="Proteomes" id="UP001160148">
    <property type="component" value="Unassembled WGS sequence"/>
</dbReference>
<feature type="region of interest" description="Disordered" evidence="1">
    <location>
        <begin position="68"/>
        <end position="105"/>
    </location>
</feature>
<name>A0AAV0VY65_9HEMI</name>
<dbReference type="AlphaFoldDB" id="A0AAV0VY65"/>
<reference evidence="2 3" key="1">
    <citation type="submission" date="2023-01" db="EMBL/GenBank/DDBJ databases">
        <authorList>
            <person name="Whitehead M."/>
        </authorList>
    </citation>
    <scope>NUCLEOTIDE SEQUENCE [LARGE SCALE GENOMIC DNA]</scope>
</reference>
<accession>A0AAV0VY65</accession>
<keyword evidence="3" id="KW-1185">Reference proteome</keyword>
<protein>
    <submittedName>
        <fullName evidence="2">Uncharacterized protein</fullName>
    </submittedName>
</protein>
<evidence type="ECO:0000313" key="3">
    <source>
        <dbReference type="Proteomes" id="UP001160148"/>
    </source>
</evidence>
<sequence>MSQRFFTISKKVEQLLMNGIRTGQLDNFALHRQLSILSRRQVLPSLNTVIKQWTNLCEKPPTGFEKYFNKDKKTKKDDQKSDSSASKPTSFDSAFKKKINRMSQG</sequence>
<proteinExistence type="predicted"/>
<feature type="compositionally biased region" description="Basic and acidic residues" evidence="1">
    <location>
        <begin position="68"/>
        <end position="81"/>
    </location>
</feature>
<feature type="compositionally biased region" description="Basic residues" evidence="1">
    <location>
        <begin position="96"/>
        <end position="105"/>
    </location>
</feature>
<comment type="caution">
    <text evidence="2">The sequence shown here is derived from an EMBL/GenBank/DDBJ whole genome shotgun (WGS) entry which is preliminary data.</text>
</comment>